<dbReference type="Gene3D" id="3.40.1370.10">
    <property type="match status" value="1"/>
</dbReference>
<name>A0A1Z1M6X2_BOSMO</name>
<evidence type="ECO:0000313" key="10">
    <source>
        <dbReference type="EMBL" id="ARW61700.1"/>
    </source>
</evidence>
<geneLocation type="chloroplast" evidence="10"/>
<comment type="function">
    <text evidence="1 8">Probably binds the 23S rRNA.</text>
</comment>
<dbReference type="InterPro" id="IPR023574">
    <property type="entry name" value="Ribosomal_uL4_dom_sf"/>
</dbReference>
<keyword evidence="5 8" id="KW-0689">Ribosomal protein</keyword>
<dbReference type="EMBL" id="MF101419">
    <property type="protein sequence ID" value="ARW61700.1"/>
    <property type="molecule type" value="Genomic_DNA"/>
</dbReference>
<evidence type="ECO:0000256" key="6">
    <source>
        <dbReference type="ARBA" id="ARBA00023274"/>
    </source>
</evidence>
<comment type="subunit">
    <text evidence="8">Part of the 50S ribosomal subunit.</text>
</comment>
<sequence>MTITQRLIYPIIKHKQNEKIVSKEDLYLEINQAKSEQQQIYITHRALRQQLTNNRIRNAHTKTRSEVRGGGKKPWKQKGTGKARAGSTRSPLWKGGGTIFGPKKKVYKCKINKKERILAIQTVINNKFSKTFIIDKLLNNANRPSTKNAISELHTLGIETNKKTKILLIVDKQNHILYLSLRNISNITIIEAQNINILSLIKNEIIVITKKGFTELKKIYY</sequence>
<dbReference type="GO" id="GO:0019843">
    <property type="term" value="F:rRNA binding"/>
    <property type="evidence" value="ECO:0007669"/>
    <property type="project" value="UniProtKB-UniRule"/>
</dbReference>
<dbReference type="GO" id="GO:0003735">
    <property type="term" value="F:structural constituent of ribosome"/>
    <property type="evidence" value="ECO:0007669"/>
    <property type="project" value="InterPro"/>
</dbReference>
<feature type="region of interest" description="Disordered" evidence="9">
    <location>
        <begin position="58"/>
        <end position="90"/>
    </location>
</feature>
<dbReference type="NCBIfam" id="TIGR03953">
    <property type="entry name" value="rplD_bact"/>
    <property type="match status" value="1"/>
</dbReference>
<evidence type="ECO:0000256" key="9">
    <source>
        <dbReference type="SAM" id="MobiDB-lite"/>
    </source>
</evidence>
<dbReference type="AlphaFoldDB" id="A0A1Z1M6X2"/>
<protein>
    <recommendedName>
        <fullName evidence="7 8">Large ribosomal subunit protein uL4c</fullName>
    </recommendedName>
</protein>
<evidence type="ECO:0000256" key="4">
    <source>
        <dbReference type="ARBA" id="ARBA00022884"/>
    </source>
</evidence>
<keyword evidence="6 8" id="KW-0687">Ribonucleoprotein</keyword>
<comment type="similarity">
    <text evidence="2 8">Belongs to the universal ribosomal protein uL4 family.</text>
</comment>
<evidence type="ECO:0000256" key="1">
    <source>
        <dbReference type="ARBA" id="ARBA00004083"/>
    </source>
</evidence>
<evidence type="ECO:0000256" key="2">
    <source>
        <dbReference type="ARBA" id="ARBA00010528"/>
    </source>
</evidence>
<proteinExistence type="inferred from homology"/>
<dbReference type="GeneID" id="33354784"/>
<dbReference type="Pfam" id="PF00573">
    <property type="entry name" value="Ribosomal_L4"/>
    <property type="match status" value="1"/>
</dbReference>
<feature type="compositionally biased region" description="Basic residues" evidence="9">
    <location>
        <begin position="70"/>
        <end position="81"/>
    </location>
</feature>
<dbReference type="GO" id="GO:1990904">
    <property type="term" value="C:ribonucleoprotein complex"/>
    <property type="evidence" value="ECO:0007669"/>
    <property type="project" value="UniProtKB-KW"/>
</dbReference>
<dbReference type="SUPFAM" id="SSF52166">
    <property type="entry name" value="Ribosomal protein L4"/>
    <property type="match status" value="1"/>
</dbReference>
<dbReference type="InterPro" id="IPR002136">
    <property type="entry name" value="Ribosomal_uL4"/>
</dbReference>
<dbReference type="HAMAP" id="MF_01328_B">
    <property type="entry name" value="Ribosomal_uL4_B"/>
    <property type="match status" value="1"/>
</dbReference>
<reference evidence="10" key="1">
    <citation type="journal article" date="2017" name="J. Phycol.">
        <title>Analysis of chloroplast genomes and a supermatrix inform reclassification of the Rhodomelaceae (Rhodophyta).</title>
        <authorList>
            <person name="Diaz-Tapia P."/>
            <person name="Maggs C.A."/>
            <person name="West J.A."/>
            <person name="Verbruggen H."/>
        </authorList>
    </citation>
    <scope>NUCLEOTIDE SEQUENCE</scope>
    <source>
        <strain evidence="10">JW3660</strain>
    </source>
</reference>
<evidence type="ECO:0000256" key="5">
    <source>
        <dbReference type="ARBA" id="ARBA00022980"/>
    </source>
</evidence>
<organism evidence="10">
    <name type="scientific">Bostrychia moritziana</name>
    <name type="common">Red alga</name>
    <name type="synonym">Polysiphonia moritziana</name>
    <dbReference type="NCBI Taxonomy" id="103713"/>
    <lineage>
        <taxon>Eukaryota</taxon>
        <taxon>Rhodophyta</taxon>
        <taxon>Florideophyceae</taxon>
        <taxon>Rhodymeniophycidae</taxon>
        <taxon>Ceramiales</taxon>
        <taxon>Rhodomelaceae</taxon>
        <taxon>Bostrychia</taxon>
    </lineage>
</organism>
<dbReference type="PANTHER" id="PTHR10746:SF17">
    <property type="entry name" value="LARGE RIBOSOMAL SUBUNIT PROTEIN UL4C"/>
    <property type="match status" value="1"/>
</dbReference>
<dbReference type="GO" id="GO:0005840">
    <property type="term" value="C:ribosome"/>
    <property type="evidence" value="ECO:0007669"/>
    <property type="project" value="UniProtKB-KW"/>
</dbReference>
<evidence type="ECO:0000256" key="8">
    <source>
        <dbReference type="HAMAP-Rule" id="MF_01328"/>
    </source>
</evidence>
<evidence type="ECO:0000256" key="3">
    <source>
        <dbReference type="ARBA" id="ARBA00022730"/>
    </source>
</evidence>
<dbReference type="InterPro" id="IPR013005">
    <property type="entry name" value="Ribosomal_uL4-like"/>
</dbReference>
<keyword evidence="10" id="KW-0934">Plastid</keyword>
<gene>
    <name evidence="8 10" type="primary">rpl4</name>
</gene>
<evidence type="ECO:0000256" key="7">
    <source>
        <dbReference type="ARBA" id="ARBA00035208"/>
    </source>
</evidence>
<keyword evidence="10" id="KW-0150">Chloroplast</keyword>
<keyword evidence="4 8" id="KW-0694">RNA-binding</keyword>
<accession>A0A1Z1M6X2</accession>
<dbReference type="GO" id="GO:0006412">
    <property type="term" value="P:translation"/>
    <property type="evidence" value="ECO:0007669"/>
    <property type="project" value="UniProtKB-UniRule"/>
</dbReference>
<dbReference type="GO" id="GO:0009507">
    <property type="term" value="C:chloroplast"/>
    <property type="evidence" value="ECO:0007669"/>
    <property type="project" value="UniProtKB-SubCell"/>
</dbReference>
<dbReference type="RefSeq" id="YP_009393138.1">
    <property type="nucleotide sequence ID" value="NC_035266.1"/>
</dbReference>
<comment type="subcellular location">
    <subcellularLocation>
        <location evidence="8">Plastid</location>
        <location evidence="8">Chloroplast</location>
    </subcellularLocation>
</comment>
<dbReference type="PANTHER" id="PTHR10746">
    <property type="entry name" value="50S RIBOSOMAL PROTEIN L4"/>
    <property type="match status" value="1"/>
</dbReference>
<keyword evidence="3 8" id="KW-0699">rRNA-binding</keyword>